<dbReference type="Gene3D" id="1.20.120.450">
    <property type="entry name" value="dinb family like domain"/>
    <property type="match status" value="1"/>
</dbReference>
<dbReference type="Pfam" id="PF07609">
    <property type="entry name" value="DUF1572"/>
    <property type="match status" value="1"/>
</dbReference>
<gene>
    <name evidence="1" type="ORF">GCM10023187_46050</name>
</gene>
<reference evidence="2" key="1">
    <citation type="journal article" date="2019" name="Int. J. Syst. Evol. Microbiol.">
        <title>The Global Catalogue of Microorganisms (GCM) 10K type strain sequencing project: providing services to taxonomists for standard genome sequencing and annotation.</title>
        <authorList>
            <consortium name="The Broad Institute Genomics Platform"/>
            <consortium name="The Broad Institute Genome Sequencing Center for Infectious Disease"/>
            <person name="Wu L."/>
            <person name="Ma J."/>
        </authorList>
    </citation>
    <scope>NUCLEOTIDE SEQUENCE [LARGE SCALE GENOMIC DNA]</scope>
    <source>
        <strain evidence="2">JCM 17925</strain>
    </source>
</reference>
<accession>A0ABP8KSR3</accession>
<comment type="caution">
    <text evidence="1">The sequence shown here is derived from an EMBL/GenBank/DDBJ whole genome shotgun (WGS) entry which is preliminary data.</text>
</comment>
<dbReference type="RefSeq" id="WP_345270405.1">
    <property type="nucleotide sequence ID" value="NZ_BAABHB010000013.1"/>
</dbReference>
<dbReference type="InterPro" id="IPR034660">
    <property type="entry name" value="DinB/YfiT-like"/>
</dbReference>
<dbReference type="SUPFAM" id="SSF109854">
    <property type="entry name" value="DinB/YfiT-like putative metalloenzymes"/>
    <property type="match status" value="1"/>
</dbReference>
<name>A0ABP8KSR3_9BACT</name>
<organism evidence="1 2">
    <name type="scientific">Nibrella viscosa</name>
    <dbReference type="NCBI Taxonomy" id="1084524"/>
    <lineage>
        <taxon>Bacteria</taxon>
        <taxon>Pseudomonadati</taxon>
        <taxon>Bacteroidota</taxon>
        <taxon>Cytophagia</taxon>
        <taxon>Cytophagales</taxon>
        <taxon>Spirosomataceae</taxon>
        <taxon>Nibrella</taxon>
    </lineage>
</organism>
<proteinExistence type="predicted"/>
<keyword evidence="2" id="KW-1185">Reference proteome</keyword>
<dbReference type="EMBL" id="BAABHB010000013">
    <property type="protein sequence ID" value="GAA4415513.1"/>
    <property type="molecule type" value="Genomic_DNA"/>
</dbReference>
<evidence type="ECO:0000313" key="1">
    <source>
        <dbReference type="EMBL" id="GAA4415513.1"/>
    </source>
</evidence>
<dbReference type="Proteomes" id="UP001500936">
    <property type="component" value="Unassembled WGS sequence"/>
</dbReference>
<evidence type="ECO:0000313" key="2">
    <source>
        <dbReference type="Proteomes" id="UP001500936"/>
    </source>
</evidence>
<sequence>MSPSPNEAPTTGYLSSARKQFAYYKLLGEQTMSQVPDEALFWQASAESNSIATIVKHLWGNMLSRWTEFLTTDGEKEWRNRDAEFENDIHTRTDLMARWNEGWACLCQALDSLQDDDLQREIFIRNMGHSVLEAINRQLAHYPYHVGQIVFIGKMVCGENWNSLSIPKGRSSAYNAEKFAQPKRTEHFTDELPGR</sequence>
<dbReference type="InterPro" id="IPR011466">
    <property type="entry name" value="DUF1572"/>
</dbReference>
<protein>
    <submittedName>
        <fullName evidence="1">DUF1572 domain-containing protein</fullName>
    </submittedName>
</protein>